<dbReference type="CDD" id="cd04496">
    <property type="entry name" value="SSB_OBF"/>
    <property type="match status" value="1"/>
</dbReference>
<proteinExistence type="inferred from homology"/>
<accession>A0ABM8SPQ6</accession>
<dbReference type="InterPro" id="IPR012340">
    <property type="entry name" value="NA-bd_OB-fold"/>
</dbReference>
<comment type="caution">
    <text evidence="4">The sequence shown here is derived from an EMBL/GenBank/DDBJ whole genome shotgun (WGS) entry which is preliminary data.</text>
</comment>
<dbReference type="SUPFAM" id="SSF50249">
    <property type="entry name" value="Nucleic acid-binding proteins"/>
    <property type="match status" value="1"/>
</dbReference>
<comment type="caution">
    <text evidence="2">Lacks conserved residue(s) required for the propagation of feature annotation.</text>
</comment>
<dbReference type="Gene3D" id="2.40.50.140">
    <property type="entry name" value="Nucleic acid-binding proteins"/>
    <property type="match status" value="1"/>
</dbReference>
<gene>
    <name evidence="4" type="ORF">R69658_05969</name>
</gene>
<dbReference type="PIRSF" id="PIRSF002070">
    <property type="entry name" value="SSB"/>
    <property type="match status" value="1"/>
</dbReference>
<dbReference type="PROSITE" id="PS50935">
    <property type="entry name" value="SSB"/>
    <property type="match status" value="1"/>
</dbReference>
<evidence type="ECO:0000313" key="4">
    <source>
        <dbReference type="EMBL" id="CAE6823705.1"/>
    </source>
</evidence>
<evidence type="ECO:0000256" key="3">
    <source>
        <dbReference type="PIRNR" id="PIRNR002070"/>
    </source>
</evidence>
<keyword evidence="1 2" id="KW-0238">DNA-binding</keyword>
<dbReference type="Proteomes" id="UP000674425">
    <property type="component" value="Unassembled WGS sequence"/>
</dbReference>
<evidence type="ECO:0000313" key="5">
    <source>
        <dbReference type="Proteomes" id="UP000674425"/>
    </source>
</evidence>
<organism evidence="4 5">
    <name type="scientific">Paraburkholderia aspalathi</name>
    <dbReference type="NCBI Taxonomy" id="1324617"/>
    <lineage>
        <taxon>Bacteria</taxon>
        <taxon>Pseudomonadati</taxon>
        <taxon>Pseudomonadota</taxon>
        <taxon>Betaproteobacteria</taxon>
        <taxon>Burkholderiales</taxon>
        <taxon>Burkholderiaceae</taxon>
        <taxon>Paraburkholderia</taxon>
    </lineage>
</organism>
<dbReference type="GO" id="GO:0003677">
    <property type="term" value="F:DNA binding"/>
    <property type="evidence" value="ECO:0007669"/>
    <property type="project" value="UniProtKB-KW"/>
</dbReference>
<dbReference type="InterPro" id="IPR000424">
    <property type="entry name" value="Primosome_PriB/ssb"/>
</dbReference>
<dbReference type="PANTHER" id="PTHR10302">
    <property type="entry name" value="SINGLE-STRANDED DNA-BINDING PROTEIN"/>
    <property type="match status" value="1"/>
</dbReference>
<sequence>MSLNKFQFIGNLTRDTDVRYTGNDTTLGIFDLAVTDEWRDGKGEKQEKTNFFRVKTWDKTAENAGKYLGKGSQVYVEGRIENTTFEKNGVTVYGMDFIAEQVQYLRTKPPASRQSDQPPGEGE</sequence>
<comment type="subunit">
    <text evidence="2">Homotetramer.</text>
</comment>
<reference evidence="4 5" key="1">
    <citation type="submission" date="2021-02" db="EMBL/GenBank/DDBJ databases">
        <authorList>
            <person name="Vanwijnsberghe S."/>
        </authorList>
    </citation>
    <scope>NUCLEOTIDE SEQUENCE [LARGE SCALE GENOMIC DNA]</scope>
    <source>
        <strain evidence="4 5">R-69658</strain>
    </source>
</reference>
<evidence type="ECO:0000256" key="1">
    <source>
        <dbReference type="ARBA" id="ARBA00023125"/>
    </source>
</evidence>
<dbReference type="InterPro" id="IPR011344">
    <property type="entry name" value="ssDNA-bd"/>
</dbReference>
<dbReference type="PANTHER" id="PTHR10302:SF27">
    <property type="entry name" value="SINGLE-STRANDED DNA-BINDING PROTEIN"/>
    <property type="match status" value="1"/>
</dbReference>
<dbReference type="EMBL" id="CAJNAU010000076">
    <property type="protein sequence ID" value="CAE6823705.1"/>
    <property type="molecule type" value="Genomic_DNA"/>
</dbReference>
<protein>
    <recommendedName>
        <fullName evidence="2 3">Single-stranded DNA-binding protein</fullName>
        <shortName evidence="2">SSB</shortName>
    </recommendedName>
</protein>
<dbReference type="NCBIfam" id="TIGR00621">
    <property type="entry name" value="ssb"/>
    <property type="match status" value="1"/>
</dbReference>
<name>A0ABM8SPQ6_9BURK</name>
<dbReference type="RefSeq" id="WP_200621206.1">
    <property type="nucleotide sequence ID" value="NZ_CAJNAU010000076.1"/>
</dbReference>
<evidence type="ECO:0000256" key="2">
    <source>
        <dbReference type="HAMAP-Rule" id="MF_00984"/>
    </source>
</evidence>
<dbReference type="HAMAP" id="MF_00984">
    <property type="entry name" value="SSB"/>
    <property type="match status" value="1"/>
</dbReference>
<dbReference type="Pfam" id="PF00436">
    <property type="entry name" value="SSB"/>
    <property type="match status" value="1"/>
</dbReference>
<keyword evidence="5" id="KW-1185">Reference proteome</keyword>